<dbReference type="PROSITE" id="PS50011">
    <property type="entry name" value="PROTEIN_KINASE_DOM"/>
    <property type="match status" value="1"/>
</dbReference>
<dbReference type="InterPro" id="IPR051681">
    <property type="entry name" value="Ser/Thr_Kinases-Pseudokinases"/>
</dbReference>
<dbReference type="InterPro" id="IPR054000">
    <property type="entry name" value="MLKL_N"/>
</dbReference>
<accession>A0AA97KE90</accession>
<evidence type="ECO:0000313" key="4">
    <source>
        <dbReference type="Proteomes" id="UP001190640"/>
    </source>
</evidence>
<protein>
    <submittedName>
        <fullName evidence="5">Mixed lineage kinase domain-like protein</fullName>
    </submittedName>
</protein>
<gene>
    <name evidence="5" type="primary">MLKL</name>
</gene>
<evidence type="ECO:0000259" key="3">
    <source>
        <dbReference type="PROSITE" id="PS50011"/>
    </source>
</evidence>
<dbReference type="GO" id="GO:0097527">
    <property type="term" value="P:necroptotic signaling pathway"/>
    <property type="evidence" value="ECO:0007669"/>
    <property type="project" value="TreeGrafter"/>
</dbReference>
<dbReference type="InterPro" id="IPR000719">
    <property type="entry name" value="Prot_kinase_dom"/>
</dbReference>
<dbReference type="Pfam" id="PF07714">
    <property type="entry name" value="PK_Tyr_Ser-Thr"/>
    <property type="match status" value="1"/>
</dbReference>
<dbReference type="GO" id="GO:0005524">
    <property type="term" value="F:ATP binding"/>
    <property type="evidence" value="ECO:0007669"/>
    <property type="project" value="UniProtKB-KW"/>
</dbReference>
<keyword evidence="4" id="KW-1185">Reference proteome</keyword>
<dbReference type="InterPro" id="IPR059179">
    <property type="entry name" value="MLKL-like_MCAfunc"/>
</dbReference>
<evidence type="ECO:0000256" key="1">
    <source>
        <dbReference type="ARBA" id="ARBA00022741"/>
    </source>
</evidence>
<dbReference type="SUPFAM" id="SSF56112">
    <property type="entry name" value="Protein kinase-like (PK-like)"/>
    <property type="match status" value="1"/>
</dbReference>
<dbReference type="InterPro" id="IPR001245">
    <property type="entry name" value="Ser-Thr/Tyr_kinase_cat_dom"/>
</dbReference>
<dbReference type="InterPro" id="IPR036537">
    <property type="entry name" value="Adaptor_Cbl_N_dom_sf"/>
</dbReference>
<dbReference type="CDD" id="cd21037">
    <property type="entry name" value="MLKL_NTD"/>
    <property type="match status" value="1"/>
</dbReference>
<keyword evidence="1" id="KW-0547">Nucleotide-binding</keyword>
<dbReference type="GeneID" id="129344165"/>
<dbReference type="RefSeq" id="XP_054856660.1">
    <property type="nucleotide sequence ID" value="XM_055000685.1"/>
</dbReference>
<dbReference type="GO" id="GO:0007166">
    <property type="term" value="P:cell surface receptor signaling pathway"/>
    <property type="evidence" value="ECO:0007669"/>
    <property type="project" value="InterPro"/>
</dbReference>
<proteinExistence type="predicted"/>
<dbReference type="GO" id="GO:0004672">
    <property type="term" value="F:protein kinase activity"/>
    <property type="evidence" value="ECO:0007669"/>
    <property type="project" value="InterPro"/>
</dbReference>
<dbReference type="Gene3D" id="3.30.200.20">
    <property type="entry name" value="Phosphorylase Kinase, domain 1"/>
    <property type="match status" value="1"/>
</dbReference>
<dbReference type="KEGG" id="emc:129344165"/>
<dbReference type="AlphaFoldDB" id="A0AA97KE90"/>
<reference evidence="5" key="1">
    <citation type="submission" date="2025-08" db="UniProtKB">
        <authorList>
            <consortium name="RefSeq"/>
        </authorList>
    </citation>
    <scope>IDENTIFICATION</scope>
    <source>
        <tissue evidence="5">Blood</tissue>
    </source>
</reference>
<dbReference type="Gene3D" id="1.20.930.20">
    <property type="entry name" value="Adaptor protein Cbl, N-terminal domain"/>
    <property type="match status" value="1"/>
</dbReference>
<dbReference type="PANTHER" id="PTHR44329">
    <property type="entry name" value="SERINE/THREONINE-PROTEIN KINASE TNNI3K-RELATED"/>
    <property type="match status" value="1"/>
</dbReference>
<organism evidence="4 5">
    <name type="scientific">Eublepharis macularius</name>
    <name type="common">Leopard gecko</name>
    <name type="synonym">Cyrtodactylus macularius</name>
    <dbReference type="NCBI Taxonomy" id="481883"/>
    <lineage>
        <taxon>Eukaryota</taxon>
        <taxon>Metazoa</taxon>
        <taxon>Chordata</taxon>
        <taxon>Craniata</taxon>
        <taxon>Vertebrata</taxon>
        <taxon>Euteleostomi</taxon>
        <taxon>Lepidosauria</taxon>
        <taxon>Squamata</taxon>
        <taxon>Bifurcata</taxon>
        <taxon>Gekkota</taxon>
        <taxon>Eublepharidae</taxon>
        <taxon>Eublepharinae</taxon>
        <taxon>Eublepharis</taxon>
    </lineage>
</organism>
<dbReference type="PANTHER" id="PTHR44329:SF298">
    <property type="entry name" value="MIXED LINEAGE KINASE DOMAIN-LIKE PROTEIN"/>
    <property type="match status" value="1"/>
</dbReference>
<dbReference type="InterPro" id="IPR011009">
    <property type="entry name" value="Kinase-like_dom_sf"/>
</dbReference>
<dbReference type="Gene3D" id="1.10.510.10">
    <property type="entry name" value="Transferase(Phosphotransferase) domain 1"/>
    <property type="match status" value="1"/>
</dbReference>
<feature type="domain" description="Protein kinase" evidence="3">
    <location>
        <begin position="201"/>
        <end position="467"/>
    </location>
</feature>
<name>A0AA97KE90_EUBMA</name>
<dbReference type="CTD" id="197259"/>
<sequence>MDTVKDVLSVAQAIYAQCEQVKCCKCQSRRLVERIHILMWPIETFQAQPTKTVSPQLEDMLQKLLSSLEKAKRLLVKYSRKNWLQKFLKASEILEEFSSVNEHLSDAAEGLSLLLQVEQTFKESFQRDVLHRENDQDFEADRMSWEEMLKNSKEVRDGVENIWYGVTQMQSKLEEVLQKLDKRPKSTIMDVEITEIEKRFLTKWTFLKEFESHVLYKGEYHKSSVAIKVFKTPVITSTQKVRDVFRKEIKAMKRFESPHILRLYGICIDESGSRPEFSIVTEYCEKGTLWDVLKNEPDIPWKIRIQMALHAAIGLYRLHQTGDKSQLHGCINSSKFLVAEGYNVKLSGFELSRTESSFRQKHKEKKQKEVSPSAYVSPQGLASVNHIYDAPSEIYSFGVVLWEIITGKIPFKGCTSQEIYQKVYKEGYQEPLGEDCPSDLQEVINQCRNFQPSKRPTAEAIVDSLWTISSTTTDILMS</sequence>
<dbReference type="Proteomes" id="UP001190640">
    <property type="component" value="Chromosome 16"/>
</dbReference>
<dbReference type="Pfam" id="PF22215">
    <property type="entry name" value="MLKL_N"/>
    <property type="match status" value="1"/>
</dbReference>
<dbReference type="FunFam" id="3.30.200.20:FF:000437">
    <property type="entry name" value="Mixed lineage kinase domain-like pseudokinase"/>
    <property type="match status" value="1"/>
</dbReference>
<keyword evidence="2" id="KW-0067">ATP-binding</keyword>
<evidence type="ECO:0000256" key="2">
    <source>
        <dbReference type="ARBA" id="ARBA00022840"/>
    </source>
</evidence>
<evidence type="ECO:0000313" key="5">
    <source>
        <dbReference type="RefSeq" id="XP_054856660.1"/>
    </source>
</evidence>